<dbReference type="EMBL" id="JADXDR010000124">
    <property type="protein sequence ID" value="KAI7838544.1"/>
    <property type="molecule type" value="Genomic_DNA"/>
</dbReference>
<keyword evidence="2" id="KW-1185">Reference proteome</keyword>
<dbReference type="Gene3D" id="2.30.110.10">
    <property type="entry name" value="Electron Transport, Fmn-binding Protein, Chain A"/>
    <property type="match status" value="1"/>
</dbReference>
<evidence type="ECO:0000313" key="1">
    <source>
        <dbReference type="EMBL" id="KAI7838544.1"/>
    </source>
</evidence>
<dbReference type="AlphaFoldDB" id="A0AAD5DQC0"/>
<name>A0AAD5DQC0_9CHLO</name>
<protein>
    <submittedName>
        <fullName evidence="1">Uncharacterized protein</fullName>
    </submittedName>
</protein>
<comment type="caution">
    <text evidence="1">The sequence shown here is derived from an EMBL/GenBank/DDBJ whole genome shotgun (WGS) entry which is preliminary data.</text>
</comment>
<dbReference type="Proteomes" id="UP001205105">
    <property type="component" value="Unassembled WGS sequence"/>
</dbReference>
<dbReference type="PANTHER" id="PTHR42815">
    <property type="entry name" value="FAD-BINDING, PUTATIVE (AFU_ORTHOLOGUE AFUA_6G07600)-RELATED"/>
    <property type="match status" value="1"/>
</dbReference>
<dbReference type="PANTHER" id="PTHR42815:SF2">
    <property type="entry name" value="FAD-BINDING, PUTATIVE (AFU_ORTHOLOGUE AFUA_6G07600)-RELATED"/>
    <property type="match status" value="1"/>
</dbReference>
<accession>A0AAD5DQC0</accession>
<proteinExistence type="predicted"/>
<reference evidence="1" key="1">
    <citation type="submission" date="2020-11" db="EMBL/GenBank/DDBJ databases">
        <title>Chlorella ohadii genome sequencing and assembly.</title>
        <authorList>
            <person name="Murik O."/>
            <person name="Treves H."/>
            <person name="Kedem I."/>
            <person name="Shotland Y."/>
            <person name="Kaplan A."/>
        </authorList>
    </citation>
    <scope>NUCLEOTIDE SEQUENCE</scope>
    <source>
        <strain evidence="1">1</strain>
    </source>
</reference>
<gene>
    <name evidence="1" type="ORF">COHA_007687</name>
</gene>
<organism evidence="1 2">
    <name type="scientific">Chlorella ohadii</name>
    <dbReference type="NCBI Taxonomy" id="2649997"/>
    <lineage>
        <taxon>Eukaryota</taxon>
        <taxon>Viridiplantae</taxon>
        <taxon>Chlorophyta</taxon>
        <taxon>core chlorophytes</taxon>
        <taxon>Trebouxiophyceae</taxon>
        <taxon>Chlorellales</taxon>
        <taxon>Chlorellaceae</taxon>
        <taxon>Chlorella clade</taxon>
        <taxon>Chlorella</taxon>
    </lineage>
</organism>
<dbReference type="InterPro" id="IPR012349">
    <property type="entry name" value="Split_barrel_FMN-bd"/>
</dbReference>
<evidence type="ECO:0000313" key="2">
    <source>
        <dbReference type="Proteomes" id="UP001205105"/>
    </source>
</evidence>
<sequence>MADRAACPFHAGEQEMHFKTGVWQAVESLGRRMIKPAIGPVHADLLRTLPMLLVTAQDSGGRAWASALVGSPGFLSKRTLQLVDAPPAGSSADPERGTGTLGAAQQAMVAAADTFFIASSSGPLSSNDEEKGGDAAAQGSLPAVAAAFGHDISHRGGPPGFVQVEEQGRVLRWGDYEGNFMFNTLGNLLVHPACALLFLDFSSSDVLMAAGDAEVLHKDRELPGAHRAVRFTVQEWAHLRGELPLRQQGEPEPSPFNPSAQ</sequence>